<accession>A0A9P1I5N5</accession>
<evidence type="ECO:0000313" key="2">
    <source>
        <dbReference type="EMBL" id="CAI5439137.1"/>
    </source>
</evidence>
<sequence>MSVQPSYVPQKFKSFISEPEGCAIVTALEDQNQCRICILNDNLSIVPLGTMPVDVQKVEMILREMWQKREVQMMIRQAALNASCSHICQTILPRAYTSVVMLFSADIRRRSRCSDILANHSDGKVDIFGTEMTVAMARDVMIEILTDHFGPLELEIPFPRRTQRSNYGIGNNSYNALEVLTPQDSYDNMFQPEPNAILSPTPPSVAQFDDLDNQVMFLSENPYSGIFRSNSNLTANSVATPPPEINNNSISPSATSLEKLLVWISNEDVGRILGNRAIVKKQIEILHNVLITVRTDCLPHFGMIAVEVVGQNADTCKQARDAIFASINSPPTSASPIVSTPENPLKSTDSGFSSPVSQNDLTSSSSSVSPDKRFSRRSSFRDQPKVVLALTPRKSPPTD</sequence>
<evidence type="ECO:0008006" key="4">
    <source>
        <dbReference type="Google" id="ProtNLM"/>
    </source>
</evidence>
<dbReference type="Proteomes" id="UP001152747">
    <property type="component" value="Unassembled WGS sequence"/>
</dbReference>
<organism evidence="2 3">
    <name type="scientific">Caenorhabditis angaria</name>
    <dbReference type="NCBI Taxonomy" id="860376"/>
    <lineage>
        <taxon>Eukaryota</taxon>
        <taxon>Metazoa</taxon>
        <taxon>Ecdysozoa</taxon>
        <taxon>Nematoda</taxon>
        <taxon>Chromadorea</taxon>
        <taxon>Rhabditida</taxon>
        <taxon>Rhabditina</taxon>
        <taxon>Rhabditomorpha</taxon>
        <taxon>Rhabditoidea</taxon>
        <taxon>Rhabditidae</taxon>
        <taxon>Peloderinae</taxon>
        <taxon>Caenorhabditis</taxon>
    </lineage>
</organism>
<dbReference type="GO" id="GO:0003723">
    <property type="term" value="F:RNA binding"/>
    <property type="evidence" value="ECO:0007669"/>
    <property type="project" value="InterPro"/>
</dbReference>
<dbReference type="OrthoDB" id="5801278at2759"/>
<dbReference type="EMBL" id="CANHGI010000001">
    <property type="protein sequence ID" value="CAI5439137.1"/>
    <property type="molecule type" value="Genomic_DNA"/>
</dbReference>
<dbReference type="InterPro" id="IPR036612">
    <property type="entry name" value="KH_dom_type_1_sf"/>
</dbReference>
<comment type="caution">
    <text evidence="2">The sequence shown here is derived from an EMBL/GenBank/DDBJ whole genome shotgun (WGS) entry which is preliminary data.</text>
</comment>
<proteinExistence type="predicted"/>
<dbReference type="SUPFAM" id="SSF54791">
    <property type="entry name" value="Eukaryotic type KH-domain (KH-domain type I)"/>
    <property type="match status" value="1"/>
</dbReference>
<gene>
    <name evidence="2" type="ORF">CAMP_LOCUS1774</name>
</gene>
<evidence type="ECO:0000256" key="1">
    <source>
        <dbReference type="SAM" id="MobiDB-lite"/>
    </source>
</evidence>
<dbReference type="AlphaFoldDB" id="A0A9P1I5N5"/>
<feature type="compositionally biased region" description="Polar residues" evidence="1">
    <location>
        <begin position="330"/>
        <end position="362"/>
    </location>
</feature>
<protein>
    <recommendedName>
        <fullName evidence="4">K Homology domain-containing protein</fullName>
    </recommendedName>
</protein>
<feature type="region of interest" description="Disordered" evidence="1">
    <location>
        <begin position="330"/>
        <end position="399"/>
    </location>
</feature>
<name>A0A9P1I5N5_9PELO</name>
<keyword evidence="3" id="KW-1185">Reference proteome</keyword>
<reference evidence="2" key="1">
    <citation type="submission" date="2022-11" db="EMBL/GenBank/DDBJ databases">
        <authorList>
            <person name="Kikuchi T."/>
        </authorList>
    </citation>
    <scope>NUCLEOTIDE SEQUENCE</scope>
    <source>
        <strain evidence="2">PS1010</strain>
    </source>
</reference>
<evidence type="ECO:0000313" key="3">
    <source>
        <dbReference type="Proteomes" id="UP001152747"/>
    </source>
</evidence>